<keyword evidence="1" id="KW-1133">Transmembrane helix</keyword>
<dbReference type="Ensembl" id="ENSPMGT00000017718.1">
    <property type="protein sequence ID" value="ENSPMGP00000016591.1"/>
    <property type="gene ID" value="ENSPMGG00000013625.1"/>
</dbReference>
<accession>A0A3B4AJM5</accession>
<keyword evidence="3" id="KW-1185">Reference proteome</keyword>
<reference evidence="2" key="1">
    <citation type="submission" date="2025-08" db="UniProtKB">
        <authorList>
            <consortium name="Ensembl"/>
        </authorList>
    </citation>
    <scope>IDENTIFICATION</scope>
</reference>
<sequence>MYRNNKVLIVMGTSLGLIHWGWYNLKDSHPLKRPRDEVLEPGIVTYLSPSPPSAAGAKNQ</sequence>
<reference evidence="2" key="2">
    <citation type="submission" date="2025-09" db="UniProtKB">
        <authorList>
            <consortium name="Ensembl"/>
        </authorList>
    </citation>
    <scope>IDENTIFICATION</scope>
</reference>
<dbReference type="Proteomes" id="UP000261520">
    <property type="component" value="Unplaced"/>
</dbReference>
<organism evidence="2 3">
    <name type="scientific">Periophthalmus magnuspinnatus</name>
    <dbReference type="NCBI Taxonomy" id="409849"/>
    <lineage>
        <taxon>Eukaryota</taxon>
        <taxon>Metazoa</taxon>
        <taxon>Chordata</taxon>
        <taxon>Craniata</taxon>
        <taxon>Vertebrata</taxon>
        <taxon>Euteleostomi</taxon>
        <taxon>Actinopterygii</taxon>
        <taxon>Neopterygii</taxon>
        <taxon>Teleostei</taxon>
        <taxon>Neoteleostei</taxon>
        <taxon>Acanthomorphata</taxon>
        <taxon>Gobiaria</taxon>
        <taxon>Gobiiformes</taxon>
        <taxon>Gobioidei</taxon>
        <taxon>Gobiidae</taxon>
        <taxon>Oxudercinae</taxon>
        <taxon>Periophthalmus</taxon>
    </lineage>
</organism>
<evidence type="ECO:0000313" key="2">
    <source>
        <dbReference type="Ensembl" id="ENSPMGP00000016591.1"/>
    </source>
</evidence>
<evidence type="ECO:0000313" key="3">
    <source>
        <dbReference type="Proteomes" id="UP000261520"/>
    </source>
</evidence>
<protein>
    <submittedName>
        <fullName evidence="2">Uncharacterized protein</fullName>
    </submittedName>
</protein>
<evidence type="ECO:0000256" key="1">
    <source>
        <dbReference type="SAM" id="Phobius"/>
    </source>
</evidence>
<name>A0A3B4AJM5_9GOBI</name>
<keyword evidence="1" id="KW-0812">Transmembrane</keyword>
<proteinExistence type="predicted"/>
<keyword evidence="1" id="KW-0472">Membrane</keyword>
<dbReference type="AlphaFoldDB" id="A0A3B4AJM5"/>
<feature type="transmembrane region" description="Helical" evidence="1">
    <location>
        <begin position="6"/>
        <end position="25"/>
    </location>
</feature>